<dbReference type="STRING" id="754477.Q7C_1063"/>
<dbReference type="Proteomes" id="UP000009145">
    <property type="component" value="Chromosome"/>
</dbReference>
<dbReference type="Pfam" id="PF03861">
    <property type="entry name" value="ANTAR"/>
    <property type="match status" value="1"/>
</dbReference>
<dbReference type="InterPro" id="IPR011006">
    <property type="entry name" value="CheY-like_superfamily"/>
</dbReference>
<evidence type="ECO:0000259" key="1">
    <source>
        <dbReference type="PROSITE" id="PS50921"/>
    </source>
</evidence>
<dbReference type="InterPro" id="IPR008327">
    <property type="entry name" value="Sig_transdc_resp-reg_antiterm"/>
</dbReference>
<gene>
    <name evidence="2" type="ordered locus">Q7C_1063</name>
</gene>
<organism evidence="2 3">
    <name type="scientific">Methylophaga frappieri (strain ATCC BAA-2434 / DSM 25690 / JAM7)</name>
    <dbReference type="NCBI Taxonomy" id="754477"/>
    <lineage>
        <taxon>Bacteria</taxon>
        <taxon>Pseudomonadati</taxon>
        <taxon>Pseudomonadota</taxon>
        <taxon>Gammaproteobacteria</taxon>
        <taxon>Thiotrichales</taxon>
        <taxon>Piscirickettsiaceae</taxon>
        <taxon>Methylophaga</taxon>
    </lineage>
</organism>
<protein>
    <submittedName>
        <fullName evidence="2">Response regulator NasT</fullName>
    </submittedName>
</protein>
<evidence type="ECO:0000313" key="2">
    <source>
        <dbReference type="EMBL" id="AFJ02220.1"/>
    </source>
</evidence>
<dbReference type="InterPro" id="IPR036388">
    <property type="entry name" value="WH-like_DNA-bd_sf"/>
</dbReference>
<dbReference type="PROSITE" id="PS50921">
    <property type="entry name" value="ANTAR"/>
    <property type="match status" value="1"/>
</dbReference>
<dbReference type="eggNOG" id="COG3707">
    <property type="taxonomic scope" value="Bacteria"/>
</dbReference>
<reference evidence="2 3" key="1">
    <citation type="journal article" date="2012" name="J. Bacteriol.">
        <title>Complete genome sequences of Methylophaga sp. strain JAM1 and Methylophaga sp. strain JAM7.</title>
        <authorList>
            <person name="Villeneuve C."/>
            <person name="Martineau C."/>
            <person name="Mauffrey F."/>
            <person name="Villemur R."/>
        </authorList>
    </citation>
    <scope>NUCLEOTIDE SEQUENCE [LARGE SCALE GENOMIC DNA]</scope>
    <source>
        <strain evidence="2 3">JAM7</strain>
    </source>
</reference>
<dbReference type="PATRIC" id="fig|754477.3.peg.1044"/>
<dbReference type="PIRSF" id="PIRSF036382">
    <property type="entry name" value="RR_antiterm"/>
    <property type="match status" value="1"/>
</dbReference>
<keyword evidence="3" id="KW-1185">Reference proteome</keyword>
<dbReference type="AlphaFoldDB" id="I1YH27"/>
<dbReference type="OrthoDB" id="9782798at2"/>
<sequence>MQNLPDTGAPLRTILISDAPKLTAIVENALYQTPYAVSYQANSLSQVAAAEVVDRPVMLLIVCEALSADLITLISTLLKQHPLPVVIFTQTYDAVLQQQAIQAGVSAFVVDGLQPHRIVPVLSMARSRFQHQQRMLGELQDLQTRLADRKIIDRAKGLLMQQRQCSEDEAYRLLRTTAMNKNMRLAMLAQQVLTGANHLENATSVL</sequence>
<dbReference type="GO" id="GO:0003723">
    <property type="term" value="F:RNA binding"/>
    <property type="evidence" value="ECO:0007669"/>
    <property type="project" value="InterPro"/>
</dbReference>
<evidence type="ECO:0000313" key="3">
    <source>
        <dbReference type="Proteomes" id="UP000009145"/>
    </source>
</evidence>
<dbReference type="InterPro" id="IPR005561">
    <property type="entry name" value="ANTAR"/>
</dbReference>
<dbReference type="Gene3D" id="3.40.50.2300">
    <property type="match status" value="1"/>
</dbReference>
<dbReference type="KEGG" id="mec:Q7C_1063"/>
<dbReference type="SUPFAM" id="SSF52172">
    <property type="entry name" value="CheY-like"/>
    <property type="match status" value="1"/>
</dbReference>
<dbReference type="Gene3D" id="1.10.10.10">
    <property type="entry name" value="Winged helix-like DNA-binding domain superfamily/Winged helix DNA-binding domain"/>
    <property type="match status" value="1"/>
</dbReference>
<proteinExistence type="predicted"/>
<dbReference type="EMBL" id="CP003380">
    <property type="protein sequence ID" value="AFJ02220.1"/>
    <property type="molecule type" value="Genomic_DNA"/>
</dbReference>
<accession>I1YH27</accession>
<dbReference type="SMART" id="SM01012">
    <property type="entry name" value="ANTAR"/>
    <property type="match status" value="1"/>
</dbReference>
<dbReference type="RefSeq" id="WP_014703640.1">
    <property type="nucleotide sequence ID" value="NC_017856.1"/>
</dbReference>
<dbReference type="HOGENOM" id="CLU_000445_65_1_6"/>
<name>I1YH27_METFJ</name>
<feature type="domain" description="ANTAR" evidence="1">
    <location>
        <begin position="132"/>
        <end position="193"/>
    </location>
</feature>